<dbReference type="Proteomes" id="UP000288587">
    <property type="component" value="Unassembled WGS sequence"/>
</dbReference>
<evidence type="ECO:0000256" key="1">
    <source>
        <dbReference type="ARBA" id="ARBA00023002"/>
    </source>
</evidence>
<evidence type="ECO:0000313" key="4">
    <source>
        <dbReference type="Proteomes" id="UP000288587"/>
    </source>
</evidence>
<dbReference type="InterPro" id="IPR036291">
    <property type="entry name" value="NAD(P)-bd_dom_sf"/>
</dbReference>
<dbReference type="Pfam" id="PF03807">
    <property type="entry name" value="F420_oxidored"/>
    <property type="match status" value="1"/>
</dbReference>
<protein>
    <submittedName>
        <fullName evidence="3">DNA-binding protein</fullName>
    </submittedName>
</protein>
<name>A0A437LGY7_9BURK</name>
<dbReference type="GO" id="GO:0016491">
    <property type="term" value="F:oxidoreductase activity"/>
    <property type="evidence" value="ECO:0007669"/>
    <property type="project" value="UniProtKB-KW"/>
</dbReference>
<dbReference type="InterPro" id="IPR051267">
    <property type="entry name" value="STEAP_metalloreductase"/>
</dbReference>
<accession>A0A437LGY7</accession>
<dbReference type="EMBL" id="SACM01000003">
    <property type="protein sequence ID" value="RVT84648.1"/>
    <property type="molecule type" value="Genomic_DNA"/>
</dbReference>
<dbReference type="InterPro" id="IPR028939">
    <property type="entry name" value="P5C_Rdtase_cat_N"/>
</dbReference>
<dbReference type="SUPFAM" id="SSF51735">
    <property type="entry name" value="NAD(P)-binding Rossmann-fold domains"/>
    <property type="match status" value="1"/>
</dbReference>
<comment type="caution">
    <text evidence="3">The sequence shown here is derived from an EMBL/GenBank/DDBJ whole genome shotgun (WGS) entry which is preliminary data.</text>
</comment>
<dbReference type="OrthoDB" id="5499754at2"/>
<keyword evidence="1" id="KW-0560">Oxidoreductase</keyword>
<dbReference type="AlphaFoldDB" id="A0A437LGY7"/>
<evidence type="ECO:0000313" key="3">
    <source>
        <dbReference type="EMBL" id="RVT84648.1"/>
    </source>
</evidence>
<keyword evidence="3" id="KW-0238">DNA-binding</keyword>
<proteinExistence type="predicted"/>
<dbReference type="GO" id="GO:0003677">
    <property type="term" value="F:DNA binding"/>
    <property type="evidence" value="ECO:0007669"/>
    <property type="project" value="UniProtKB-KW"/>
</dbReference>
<dbReference type="Gene3D" id="3.40.50.720">
    <property type="entry name" value="NAD(P)-binding Rossmann-like Domain"/>
    <property type="match status" value="1"/>
</dbReference>
<gene>
    <name evidence="3" type="ORF">EOD73_10940</name>
</gene>
<reference evidence="3 4" key="1">
    <citation type="submission" date="2019-01" db="EMBL/GenBank/DDBJ databases">
        <authorList>
            <person name="Chen W.-M."/>
        </authorList>
    </citation>
    <scope>NUCLEOTIDE SEQUENCE [LARGE SCALE GENOMIC DNA]</scope>
    <source>
        <strain evidence="3 4">CCP-18</strain>
    </source>
</reference>
<dbReference type="RefSeq" id="WP_127683048.1">
    <property type="nucleotide sequence ID" value="NZ_SACM01000003.1"/>
</dbReference>
<keyword evidence="4" id="KW-1185">Reference proteome</keyword>
<organism evidence="3 4">
    <name type="scientific">Inhella crocodyli</name>
    <dbReference type="NCBI Taxonomy" id="2499851"/>
    <lineage>
        <taxon>Bacteria</taxon>
        <taxon>Pseudomonadati</taxon>
        <taxon>Pseudomonadota</taxon>
        <taxon>Betaproteobacteria</taxon>
        <taxon>Burkholderiales</taxon>
        <taxon>Sphaerotilaceae</taxon>
        <taxon>Inhella</taxon>
    </lineage>
</organism>
<sequence>MSSPTLLTAPTTLAILGTGDVAQAFARGLIALGHTVMLAGRDAAATAERLAAFAAETGARTGSYAQAAAFGTAAFLAVKGTAAEDALRAAGPALDGKLVVDATNPIADEAPEHGVLRYFTARNESLGERLQAAFPSLKVVKAFNTVGAAHFVRPSFAQGPGSMFIAGNDAEAKQAVAGLVEVWGWQPYDVGRIEGARTTEPLCQLWCLPGFLRNDWVHAFKVI</sequence>
<dbReference type="PANTHER" id="PTHR14239">
    <property type="entry name" value="DUDULIN-RELATED"/>
    <property type="match status" value="1"/>
</dbReference>
<evidence type="ECO:0000259" key="2">
    <source>
        <dbReference type="Pfam" id="PF03807"/>
    </source>
</evidence>
<feature type="domain" description="Pyrroline-5-carboxylate reductase catalytic N-terminal" evidence="2">
    <location>
        <begin position="13"/>
        <end position="105"/>
    </location>
</feature>